<dbReference type="InterPro" id="IPR013784">
    <property type="entry name" value="Carb-bd-like_fold"/>
</dbReference>
<evidence type="ECO:0000259" key="11">
    <source>
        <dbReference type="Pfam" id="PF00593"/>
    </source>
</evidence>
<dbReference type="RefSeq" id="WP_170037203.1">
    <property type="nucleotide sequence ID" value="NZ_JABDTL010000002.1"/>
</dbReference>
<evidence type="ECO:0000256" key="5">
    <source>
        <dbReference type="ARBA" id="ARBA00023077"/>
    </source>
</evidence>
<reference evidence="13 14" key="1">
    <citation type="submission" date="2020-08" db="EMBL/GenBank/DDBJ databases">
        <title>Genomic Encyclopedia of Type Strains, Phase IV (KMG-IV): sequencing the most valuable type-strain genomes for metagenomic binning, comparative biology and taxonomic classification.</title>
        <authorList>
            <person name="Goeker M."/>
        </authorList>
    </citation>
    <scope>NUCLEOTIDE SEQUENCE [LARGE SCALE GENOMIC DNA]</scope>
    <source>
        <strain evidence="13 14">DSM 29007</strain>
    </source>
</reference>
<dbReference type="Gene3D" id="2.60.40.1120">
    <property type="entry name" value="Carboxypeptidase-like, regulatory domain"/>
    <property type="match status" value="1"/>
</dbReference>
<keyword evidence="2 8" id="KW-0813">Transport</keyword>
<evidence type="ECO:0000313" key="13">
    <source>
        <dbReference type="EMBL" id="MBB6069617.1"/>
    </source>
</evidence>
<keyword evidence="5 9" id="KW-0798">TonB box</keyword>
<evidence type="ECO:0000256" key="7">
    <source>
        <dbReference type="ARBA" id="ARBA00023237"/>
    </source>
</evidence>
<protein>
    <submittedName>
        <fullName evidence="13">TonB-dependent receptor</fullName>
    </submittedName>
</protein>
<dbReference type="Pfam" id="PF13620">
    <property type="entry name" value="CarboxypepD_reg"/>
    <property type="match status" value="1"/>
</dbReference>
<dbReference type="EMBL" id="JACHIA010000002">
    <property type="protein sequence ID" value="MBB6069617.1"/>
    <property type="molecule type" value="Genomic_DNA"/>
</dbReference>
<dbReference type="InterPro" id="IPR037066">
    <property type="entry name" value="Plug_dom_sf"/>
</dbReference>
<dbReference type="InterPro" id="IPR036942">
    <property type="entry name" value="Beta-barrel_TonB_sf"/>
</dbReference>
<dbReference type="SUPFAM" id="SSF49452">
    <property type="entry name" value="Starch-binding domain-like"/>
    <property type="match status" value="1"/>
</dbReference>
<dbReference type="Pfam" id="PF07715">
    <property type="entry name" value="Plug"/>
    <property type="match status" value="1"/>
</dbReference>
<dbReference type="GO" id="GO:0009279">
    <property type="term" value="C:cell outer membrane"/>
    <property type="evidence" value="ECO:0007669"/>
    <property type="project" value="UniProtKB-SubCell"/>
</dbReference>
<accession>A0A841GLY7</accession>
<dbReference type="PROSITE" id="PS52016">
    <property type="entry name" value="TONB_DEPENDENT_REC_3"/>
    <property type="match status" value="1"/>
</dbReference>
<evidence type="ECO:0000256" key="10">
    <source>
        <dbReference type="SAM" id="SignalP"/>
    </source>
</evidence>
<dbReference type="SUPFAM" id="SSF56935">
    <property type="entry name" value="Porins"/>
    <property type="match status" value="1"/>
</dbReference>
<proteinExistence type="inferred from homology"/>
<name>A0A841GLY7_9BACT</name>
<comment type="caution">
    <text evidence="13">The sequence shown here is derived from an EMBL/GenBank/DDBJ whole genome shotgun (WGS) entry which is preliminary data.</text>
</comment>
<dbReference type="CDD" id="cd01347">
    <property type="entry name" value="ligand_gated_channel"/>
    <property type="match status" value="1"/>
</dbReference>
<feature type="domain" description="TonB-dependent receptor plug" evidence="12">
    <location>
        <begin position="136"/>
        <end position="241"/>
    </location>
</feature>
<evidence type="ECO:0000256" key="2">
    <source>
        <dbReference type="ARBA" id="ARBA00022448"/>
    </source>
</evidence>
<dbReference type="PANTHER" id="PTHR40980">
    <property type="entry name" value="PLUG DOMAIN-CONTAINING PROTEIN"/>
    <property type="match status" value="1"/>
</dbReference>
<dbReference type="Pfam" id="PF00593">
    <property type="entry name" value="TonB_dep_Rec_b-barrel"/>
    <property type="match status" value="1"/>
</dbReference>
<evidence type="ECO:0000256" key="8">
    <source>
        <dbReference type="PROSITE-ProRule" id="PRU01360"/>
    </source>
</evidence>
<evidence type="ECO:0000259" key="12">
    <source>
        <dbReference type="Pfam" id="PF07715"/>
    </source>
</evidence>
<evidence type="ECO:0000256" key="4">
    <source>
        <dbReference type="ARBA" id="ARBA00022692"/>
    </source>
</evidence>
<keyword evidence="10" id="KW-0732">Signal</keyword>
<comment type="subcellular location">
    <subcellularLocation>
        <location evidence="1 8">Cell outer membrane</location>
        <topology evidence="1 8">Multi-pass membrane protein</topology>
    </subcellularLocation>
</comment>
<dbReference type="GO" id="GO:0030246">
    <property type="term" value="F:carbohydrate binding"/>
    <property type="evidence" value="ECO:0007669"/>
    <property type="project" value="InterPro"/>
</dbReference>
<gene>
    <name evidence="13" type="ORF">HNQ61_001232</name>
</gene>
<evidence type="ECO:0000313" key="14">
    <source>
        <dbReference type="Proteomes" id="UP000582837"/>
    </source>
</evidence>
<evidence type="ECO:0000256" key="6">
    <source>
        <dbReference type="ARBA" id="ARBA00023136"/>
    </source>
</evidence>
<comment type="similarity">
    <text evidence="8 9">Belongs to the TonB-dependent receptor family.</text>
</comment>
<keyword evidence="14" id="KW-1185">Reference proteome</keyword>
<keyword evidence="13" id="KW-0675">Receptor</keyword>
<dbReference type="AlphaFoldDB" id="A0A841GLY7"/>
<dbReference type="NCBIfam" id="TIGR01782">
    <property type="entry name" value="TonB-Xanth-Caul"/>
    <property type="match status" value="1"/>
</dbReference>
<keyword evidence="6 8" id="KW-0472">Membrane</keyword>
<feature type="chain" id="PRO_5032498791" evidence="10">
    <location>
        <begin position="29"/>
        <end position="899"/>
    </location>
</feature>
<feature type="domain" description="TonB-dependent receptor-like beta-barrel" evidence="11">
    <location>
        <begin position="469"/>
        <end position="866"/>
    </location>
</feature>
<keyword evidence="7 8" id="KW-0998">Cell outer membrane</keyword>
<sequence>MHTARAPWIRRAAITVFCLLAGALPLHAQQAGRVEGRVTEAETRQPLQSARVTLQGTSLSAVTAADGRYVLYAVPRGEYVVVLSYLGRQERSQSVSVAAGATATADFELPVRAIALETITIQGSRARTQARALNQQSNAPNIVNVVAADQMGRFPDASAPEAVQRIPGVSIARDQGEGRYIQIRGASPAATQVTLNGIQVPSPEGEARQIALDAVPVDLLDAIEVSKAILPNMDADAIGGAVNLVTRRAPDRGLFSLEAASGYSSLREEFGGSGALTAGNRWMDGRLGAVVTGSFNRRAFGSDDLEPAYDLGGDGMDDDELEELQVRHYTLSRRRVGGTGNLDYRLSPNSSLMLTGVYSQLEDHEQRRNLVNAVADEELAFQHKNRLERLETYNLALTGDHGIGGGLRLEHSLAFTRSLEHTPFDDEISFVQGDVAFAPSLIDPDHVGANPAAGALDGDFEFDEIETSRSDTRNTDWVGSLDLSLPLRLGGAAGTLRFGGRLRDRTKMQNVDTDAAELADDAEGILLGEQVGRGWGRSLRYPGSYRQTPFATTPDEVRGFTDRFAADLDSERDLEEETNDYDLDETVAAGYVMADVSLTPRLRLLPGVRYEHTELSTSGFDFDPDEETLSPVRADNDYGNLFPMVHLRYAAGARTNLRAAFTTAIARPNFYDLVPYRLRDDEDLTLGNPGLNPTLARNFDLLLEHYDARIGVASAGVFYKRISDPIFVFTADNELGGETEQPGNGERASIQGVEVALQRQLSGLPFPLDGVGVYANYTFTDSDAKLPDGRQVRLQGQSRHVFNTALSYERLRWWGQVSVNYHDRYVSEYAGDAAEDLFVDRHLQLDASAQARLTDRGAVFLELVNLTNEPYVVYQGSRERPVQQEYYRTWGRLGFRISR</sequence>
<dbReference type="Gene3D" id="2.170.130.10">
    <property type="entry name" value="TonB-dependent receptor, plug domain"/>
    <property type="match status" value="1"/>
</dbReference>
<evidence type="ECO:0000256" key="9">
    <source>
        <dbReference type="RuleBase" id="RU003357"/>
    </source>
</evidence>
<dbReference type="Proteomes" id="UP000582837">
    <property type="component" value="Unassembled WGS sequence"/>
</dbReference>
<dbReference type="Gene3D" id="2.40.170.20">
    <property type="entry name" value="TonB-dependent receptor, beta-barrel domain"/>
    <property type="match status" value="1"/>
</dbReference>
<dbReference type="InterPro" id="IPR039426">
    <property type="entry name" value="TonB-dep_rcpt-like"/>
</dbReference>
<dbReference type="InterPro" id="IPR000531">
    <property type="entry name" value="Beta-barrel_TonB"/>
</dbReference>
<keyword evidence="3 8" id="KW-1134">Transmembrane beta strand</keyword>
<evidence type="ECO:0000256" key="1">
    <source>
        <dbReference type="ARBA" id="ARBA00004571"/>
    </source>
</evidence>
<keyword evidence="4 8" id="KW-0812">Transmembrane</keyword>
<feature type="signal peptide" evidence="10">
    <location>
        <begin position="1"/>
        <end position="28"/>
    </location>
</feature>
<dbReference type="InterPro" id="IPR012910">
    <property type="entry name" value="Plug_dom"/>
</dbReference>
<dbReference type="PANTHER" id="PTHR40980:SF4">
    <property type="entry name" value="TONB-DEPENDENT RECEPTOR-LIKE BETA-BARREL DOMAIN-CONTAINING PROTEIN"/>
    <property type="match status" value="1"/>
</dbReference>
<dbReference type="InterPro" id="IPR010104">
    <property type="entry name" value="TonB_rcpt_bac"/>
</dbReference>
<organism evidence="13 14">
    <name type="scientific">Longimicrobium terrae</name>
    <dbReference type="NCBI Taxonomy" id="1639882"/>
    <lineage>
        <taxon>Bacteria</taxon>
        <taxon>Pseudomonadati</taxon>
        <taxon>Gemmatimonadota</taxon>
        <taxon>Longimicrobiia</taxon>
        <taxon>Longimicrobiales</taxon>
        <taxon>Longimicrobiaceae</taxon>
        <taxon>Longimicrobium</taxon>
    </lineage>
</organism>
<evidence type="ECO:0000256" key="3">
    <source>
        <dbReference type="ARBA" id="ARBA00022452"/>
    </source>
</evidence>